<reference evidence="2" key="1">
    <citation type="journal article" date="2015" name="Proc. Natl. Acad. Sci. U.S.A.">
        <title>Genome sequence of the Asian Tiger mosquito, Aedes albopictus, reveals insights into its biology, genetics, and evolution.</title>
        <authorList>
            <person name="Chen X.G."/>
            <person name="Jiang X."/>
            <person name="Gu J."/>
            <person name="Xu M."/>
            <person name="Wu Y."/>
            <person name="Deng Y."/>
            <person name="Zhang C."/>
            <person name="Bonizzoni M."/>
            <person name="Dermauw W."/>
            <person name="Vontas J."/>
            <person name="Armbruster P."/>
            <person name="Huang X."/>
            <person name="Yang Y."/>
            <person name="Zhang H."/>
            <person name="He W."/>
            <person name="Peng H."/>
            <person name="Liu Y."/>
            <person name="Wu K."/>
            <person name="Chen J."/>
            <person name="Lirakis M."/>
            <person name="Topalis P."/>
            <person name="Van Leeuwen T."/>
            <person name="Hall A.B."/>
            <person name="Jiang X."/>
            <person name="Thorpe C."/>
            <person name="Mueller R.L."/>
            <person name="Sun C."/>
            <person name="Waterhouse R.M."/>
            <person name="Yan G."/>
            <person name="Tu Z.J."/>
            <person name="Fang X."/>
            <person name="James A.A."/>
        </authorList>
    </citation>
    <scope>NUCLEOTIDE SEQUENCE [LARGE SCALE GENOMIC DNA]</scope>
    <source>
        <strain evidence="2">Foshan</strain>
    </source>
</reference>
<accession>A0ABM1ZB25</accession>
<keyword evidence="2" id="KW-1185">Reference proteome</keyword>
<dbReference type="GeneID" id="109405479"/>
<proteinExistence type="predicted"/>
<dbReference type="Proteomes" id="UP000069940">
    <property type="component" value="Unassembled WGS sequence"/>
</dbReference>
<name>A0ABM1ZB25_AEDAL</name>
<protein>
    <recommendedName>
        <fullName evidence="3">Secreted protein</fullName>
    </recommendedName>
</protein>
<dbReference type="SUPFAM" id="SSF52047">
    <property type="entry name" value="RNI-like"/>
    <property type="match status" value="1"/>
</dbReference>
<dbReference type="InterPro" id="IPR032675">
    <property type="entry name" value="LRR_dom_sf"/>
</dbReference>
<dbReference type="RefSeq" id="XP_062703111.1">
    <property type="nucleotide sequence ID" value="XM_062847127.1"/>
</dbReference>
<sequence>MGPIMEYCFHRWKIVSLRIVADHMNWFVLLQHHSELLTKAEKAIIIIKPASNQAYFDEQAPPDNQIVLSMNEVRHLNYEYSLQDNNRVLYVVTLETPNLEVLKINRCLVSSNVHFKLHHCSQLRSICIQYESRLCHDPVELENTSPHLQPNLTHLKLCNATMATTFGTSFGNLHHICLTNVTITPTDHPLECPNLRKLMLFWLTFKKPLKIRTPQLQALTCNASVLNQLQLNEAPQANRLSIDMRRAPYDPSEMAYPASFSFFRKLKLTVSHCFRYDNRWFSVYCSYFNAITELIVDGKFPKNHYMHLKDIVSSLTQVSSLTLRWMSVPSDFSYLPVNVKTVNIEDCTTEADSIQFGPSVRCVRVSNLWMWNMPDDIGVEMQLLPEGRFSPLSSKRVLVRKGKVMTPRTIYSTVEGV</sequence>
<reference evidence="1" key="2">
    <citation type="submission" date="2025-05" db="UniProtKB">
        <authorList>
            <consortium name="EnsemblMetazoa"/>
        </authorList>
    </citation>
    <scope>IDENTIFICATION</scope>
    <source>
        <strain evidence="1">Foshan</strain>
    </source>
</reference>
<evidence type="ECO:0008006" key="3">
    <source>
        <dbReference type="Google" id="ProtNLM"/>
    </source>
</evidence>
<evidence type="ECO:0000313" key="2">
    <source>
        <dbReference type="Proteomes" id="UP000069940"/>
    </source>
</evidence>
<dbReference type="Gene3D" id="3.80.10.10">
    <property type="entry name" value="Ribonuclease Inhibitor"/>
    <property type="match status" value="1"/>
</dbReference>
<dbReference type="EnsemblMetazoa" id="AALFPA23_016786.R24494">
    <property type="protein sequence ID" value="AALFPA23_016786.P24494"/>
    <property type="gene ID" value="AALFPA23_016786"/>
</dbReference>
<evidence type="ECO:0000313" key="1">
    <source>
        <dbReference type="EnsemblMetazoa" id="AALFPA23_016786.P24494"/>
    </source>
</evidence>
<organism evidence="1 2">
    <name type="scientific">Aedes albopictus</name>
    <name type="common">Asian tiger mosquito</name>
    <name type="synonym">Stegomyia albopicta</name>
    <dbReference type="NCBI Taxonomy" id="7160"/>
    <lineage>
        <taxon>Eukaryota</taxon>
        <taxon>Metazoa</taxon>
        <taxon>Ecdysozoa</taxon>
        <taxon>Arthropoda</taxon>
        <taxon>Hexapoda</taxon>
        <taxon>Insecta</taxon>
        <taxon>Pterygota</taxon>
        <taxon>Neoptera</taxon>
        <taxon>Endopterygota</taxon>
        <taxon>Diptera</taxon>
        <taxon>Nematocera</taxon>
        <taxon>Culicoidea</taxon>
        <taxon>Culicidae</taxon>
        <taxon>Culicinae</taxon>
        <taxon>Aedini</taxon>
        <taxon>Aedes</taxon>
        <taxon>Stegomyia</taxon>
    </lineage>
</organism>